<dbReference type="PANTHER" id="PTHR12320:SF1">
    <property type="entry name" value="PROTEIN PHOSPHATASE PTC7 HOMOLOG"/>
    <property type="match status" value="1"/>
</dbReference>
<name>A0A9N9CF71_FUNMO</name>
<dbReference type="InterPro" id="IPR036457">
    <property type="entry name" value="PPM-type-like_dom_sf"/>
</dbReference>
<accession>A0A9N9CF71</accession>
<protein>
    <recommendedName>
        <fullName evidence="1">Protein phosphatase</fullName>
        <ecNumber evidence="1">3.1.3.16</ecNumber>
    </recommendedName>
</protein>
<feature type="domain" description="PPM-type phosphatase" evidence="2">
    <location>
        <begin position="86"/>
        <end position="353"/>
    </location>
</feature>
<comment type="caution">
    <text evidence="3">The sequence shown here is derived from an EMBL/GenBank/DDBJ whole genome shotgun (WGS) entry which is preliminary data.</text>
</comment>
<dbReference type="Gene3D" id="3.60.40.10">
    <property type="entry name" value="PPM-type phosphatase domain"/>
    <property type="match status" value="1"/>
</dbReference>
<keyword evidence="1" id="KW-0378">Hydrolase</keyword>
<comment type="cofactor">
    <cofactor evidence="1">
        <name>Mn(2+)</name>
        <dbReference type="ChEBI" id="CHEBI:29035"/>
    </cofactor>
</comment>
<evidence type="ECO:0000313" key="3">
    <source>
        <dbReference type="EMBL" id="CAG8599636.1"/>
    </source>
</evidence>
<dbReference type="GO" id="GO:0046872">
    <property type="term" value="F:metal ion binding"/>
    <property type="evidence" value="ECO:0007669"/>
    <property type="project" value="UniProtKB-UniRule"/>
</dbReference>
<dbReference type="AlphaFoldDB" id="A0A9N9CF71"/>
<dbReference type="EMBL" id="CAJVPP010002428">
    <property type="protein sequence ID" value="CAG8599636.1"/>
    <property type="molecule type" value="Genomic_DNA"/>
</dbReference>
<dbReference type="GO" id="GO:0004722">
    <property type="term" value="F:protein serine/threonine phosphatase activity"/>
    <property type="evidence" value="ECO:0007669"/>
    <property type="project" value="UniProtKB-EC"/>
</dbReference>
<dbReference type="PANTHER" id="PTHR12320">
    <property type="entry name" value="PROTEIN PHOSPHATASE 2C"/>
    <property type="match status" value="1"/>
</dbReference>
<keyword evidence="1" id="KW-0479">Metal-binding</keyword>
<dbReference type="EC" id="3.1.3.16" evidence="1"/>
<comment type="catalytic activity">
    <reaction evidence="1">
        <text>O-phospho-L-seryl-[protein] + H2O = L-seryl-[protein] + phosphate</text>
        <dbReference type="Rhea" id="RHEA:20629"/>
        <dbReference type="Rhea" id="RHEA-COMP:9863"/>
        <dbReference type="Rhea" id="RHEA-COMP:11604"/>
        <dbReference type="ChEBI" id="CHEBI:15377"/>
        <dbReference type="ChEBI" id="CHEBI:29999"/>
        <dbReference type="ChEBI" id="CHEBI:43474"/>
        <dbReference type="ChEBI" id="CHEBI:83421"/>
        <dbReference type="EC" id="3.1.3.16"/>
    </reaction>
</comment>
<keyword evidence="1" id="KW-0460">Magnesium</keyword>
<keyword evidence="4" id="KW-1185">Reference proteome</keyword>
<comment type="similarity">
    <text evidence="1">Belongs to the PP2C family.</text>
</comment>
<dbReference type="SUPFAM" id="SSF81606">
    <property type="entry name" value="PP2C-like"/>
    <property type="match status" value="1"/>
</dbReference>
<evidence type="ECO:0000313" key="4">
    <source>
        <dbReference type="Proteomes" id="UP000789375"/>
    </source>
</evidence>
<dbReference type="InterPro" id="IPR039123">
    <property type="entry name" value="PPTC7"/>
</dbReference>
<dbReference type="InterPro" id="IPR001932">
    <property type="entry name" value="PPM-type_phosphatase-like_dom"/>
</dbReference>
<evidence type="ECO:0000259" key="2">
    <source>
        <dbReference type="PROSITE" id="PS51746"/>
    </source>
</evidence>
<proteinExistence type="inferred from homology"/>
<reference evidence="3" key="1">
    <citation type="submission" date="2021-06" db="EMBL/GenBank/DDBJ databases">
        <authorList>
            <person name="Kallberg Y."/>
            <person name="Tangrot J."/>
            <person name="Rosling A."/>
        </authorList>
    </citation>
    <scope>NUCLEOTIDE SEQUENCE</scope>
    <source>
        <strain evidence="3">87-6 pot B 2015</strain>
    </source>
</reference>
<comment type="catalytic activity">
    <reaction evidence="1">
        <text>O-phospho-L-threonyl-[protein] + H2O = L-threonyl-[protein] + phosphate</text>
        <dbReference type="Rhea" id="RHEA:47004"/>
        <dbReference type="Rhea" id="RHEA-COMP:11060"/>
        <dbReference type="Rhea" id="RHEA-COMP:11605"/>
        <dbReference type="ChEBI" id="CHEBI:15377"/>
        <dbReference type="ChEBI" id="CHEBI:30013"/>
        <dbReference type="ChEBI" id="CHEBI:43474"/>
        <dbReference type="ChEBI" id="CHEBI:61977"/>
        <dbReference type="EC" id="3.1.3.16"/>
    </reaction>
</comment>
<keyword evidence="1" id="KW-0904">Protein phosphatase</keyword>
<gene>
    <name evidence="3" type="ORF">FMOSSE_LOCUS8878</name>
</gene>
<dbReference type="PROSITE" id="PS51746">
    <property type="entry name" value="PPM_2"/>
    <property type="match status" value="1"/>
</dbReference>
<evidence type="ECO:0000256" key="1">
    <source>
        <dbReference type="RuleBase" id="RU366020"/>
    </source>
</evidence>
<dbReference type="Proteomes" id="UP000789375">
    <property type="component" value="Unassembled WGS sequence"/>
</dbReference>
<sequence>MSSSISPFYRPGVFPALSNRLLSSASQSLRLAINQQIYIKAVYSNPLRVTGLPLTTTKGFTYLIAASWHPKRKRTAVNSISGSGHAWWKERMRIGKVDAGEDAFFYVGTNNGVALGVADGVGGWSQMGVDPANFSWALMDNAASVAKDNAPDLSPFIAPSGYNDILDAKQILSGAFDNLIKSGKVKAGILNAATLGDSAYILIRNGALLYESPSQQHFFNCPFQLTIVPESYPNQKLYFKDKPSDAQQTSHQLQDGDVILLATDGFFDNVFADEAVEIVNKELRDVMGHDGMVREMDLEKLRTHVRRLSRRLTDTARRFSIDSRRISPFSQSAKQNGESRIGGFAGLLAISIP</sequence>
<keyword evidence="1" id="KW-0464">Manganese</keyword>
<organism evidence="3 4">
    <name type="scientific">Funneliformis mosseae</name>
    <name type="common">Endomycorrhizal fungus</name>
    <name type="synonym">Glomus mosseae</name>
    <dbReference type="NCBI Taxonomy" id="27381"/>
    <lineage>
        <taxon>Eukaryota</taxon>
        <taxon>Fungi</taxon>
        <taxon>Fungi incertae sedis</taxon>
        <taxon>Mucoromycota</taxon>
        <taxon>Glomeromycotina</taxon>
        <taxon>Glomeromycetes</taxon>
        <taxon>Glomerales</taxon>
        <taxon>Glomeraceae</taxon>
        <taxon>Funneliformis</taxon>
    </lineage>
</organism>
<comment type="cofactor">
    <cofactor evidence="1">
        <name>Mg(2+)</name>
        <dbReference type="ChEBI" id="CHEBI:18420"/>
    </cofactor>
</comment>